<evidence type="ECO:0000313" key="1">
    <source>
        <dbReference type="EMBL" id="OPH58924.1"/>
    </source>
</evidence>
<dbReference type="AlphaFoldDB" id="A0A1V4HML6"/>
<evidence type="ECO:0000313" key="2">
    <source>
        <dbReference type="Proteomes" id="UP000190626"/>
    </source>
</evidence>
<comment type="caution">
    <text evidence="1">The sequence shown here is derived from an EMBL/GenBank/DDBJ whole genome shotgun (WGS) entry which is preliminary data.</text>
</comment>
<dbReference type="Proteomes" id="UP000190626">
    <property type="component" value="Unassembled WGS sequence"/>
</dbReference>
<organism evidence="1 2">
    <name type="scientific">Paenibacillus ferrarius</name>
    <dbReference type="NCBI Taxonomy" id="1469647"/>
    <lineage>
        <taxon>Bacteria</taxon>
        <taxon>Bacillati</taxon>
        <taxon>Bacillota</taxon>
        <taxon>Bacilli</taxon>
        <taxon>Bacillales</taxon>
        <taxon>Paenibacillaceae</taxon>
        <taxon>Paenibacillus</taxon>
    </lineage>
</organism>
<gene>
    <name evidence="1" type="ORF">BC351_21520</name>
</gene>
<keyword evidence="2" id="KW-1185">Reference proteome</keyword>
<accession>A0A1V4HML6</accession>
<sequence>MDIKYTNYHNGLMNNWNVQLRMPMIPAITNTIYSVLFNGFDINFKTPVTSNNTAHAKLMYKIQLLIKIYLQIYYFMI</sequence>
<dbReference type="EMBL" id="MBTG01000008">
    <property type="protein sequence ID" value="OPH58924.1"/>
    <property type="molecule type" value="Genomic_DNA"/>
</dbReference>
<proteinExistence type="predicted"/>
<name>A0A1V4HML6_9BACL</name>
<protein>
    <submittedName>
        <fullName evidence="1">Uncharacterized protein</fullName>
    </submittedName>
</protein>
<reference evidence="2" key="1">
    <citation type="submission" date="2016-07" db="EMBL/GenBank/DDBJ databases">
        <authorList>
            <person name="Florea S."/>
            <person name="Webb J.S."/>
            <person name="Jaromczyk J."/>
            <person name="Schardl C.L."/>
        </authorList>
    </citation>
    <scope>NUCLEOTIDE SEQUENCE [LARGE SCALE GENOMIC DNA]</scope>
    <source>
        <strain evidence="2">CY1</strain>
    </source>
</reference>